<protein>
    <recommendedName>
        <fullName evidence="5">Chaperone protein HtpG</fullName>
    </recommendedName>
    <alternativeName>
        <fullName evidence="5">Heat shock protein HtpG</fullName>
    </alternativeName>
    <alternativeName>
        <fullName evidence="5">High temperature protein G</fullName>
    </alternativeName>
</protein>
<keyword evidence="3 5" id="KW-0067">ATP-binding</keyword>
<evidence type="ECO:0000256" key="4">
    <source>
        <dbReference type="ARBA" id="ARBA00023186"/>
    </source>
</evidence>
<dbReference type="Gene3D" id="3.30.230.80">
    <property type="match status" value="1"/>
</dbReference>
<dbReference type="Gene3D" id="1.20.120.790">
    <property type="entry name" value="Heat shock protein 90, C-terminal domain"/>
    <property type="match status" value="1"/>
</dbReference>
<dbReference type="PANTHER" id="PTHR11528">
    <property type="entry name" value="HEAT SHOCK PROTEIN 90 FAMILY MEMBER"/>
    <property type="match status" value="1"/>
</dbReference>
<dbReference type="Gene3D" id="3.30.565.10">
    <property type="entry name" value="Histidine kinase-like ATPase, C-terminal domain"/>
    <property type="match status" value="1"/>
</dbReference>
<dbReference type="Pfam" id="PF13589">
    <property type="entry name" value="HATPase_c_3"/>
    <property type="match status" value="1"/>
</dbReference>
<proteinExistence type="inferred from homology"/>
<feature type="region of interest" description="C" evidence="5">
    <location>
        <begin position="565"/>
        <end position="635"/>
    </location>
</feature>
<keyword evidence="7" id="KW-1185">Reference proteome</keyword>
<evidence type="ECO:0000313" key="7">
    <source>
        <dbReference type="Proteomes" id="UP000646911"/>
    </source>
</evidence>
<accession>A0ABR6Z6Y1</accession>
<dbReference type="NCBIfam" id="NF003555">
    <property type="entry name" value="PRK05218.1"/>
    <property type="match status" value="1"/>
</dbReference>
<comment type="similarity">
    <text evidence="1 5">Belongs to the heat shock protein 90 family.</text>
</comment>
<dbReference type="PROSITE" id="PS00298">
    <property type="entry name" value="HSP90"/>
    <property type="match status" value="1"/>
</dbReference>
<reference evidence="6 7" key="1">
    <citation type="submission" date="2020-08" db="EMBL/GenBank/DDBJ databases">
        <title>Novel species isolated from subtropical streams in China.</title>
        <authorList>
            <person name="Lu H."/>
        </authorList>
    </citation>
    <scope>NUCLEOTIDE SEQUENCE [LARGE SCALE GENOMIC DNA]</scope>
    <source>
        <strain evidence="6 7">NL8W</strain>
    </source>
</reference>
<dbReference type="RefSeq" id="WP_186953040.1">
    <property type="nucleotide sequence ID" value="NZ_JACOFX010000002.1"/>
</dbReference>
<dbReference type="PIRSF" id="PIRSF002583">
    <property type="entry name" value="Hsp90"/>
    <property type="match status" value="1"/>
</dbReference>
<name>A0ABR6Z6Y1_9BURK</name>
<keyword evidence="5" id="KW-0963">Cytoplasm</keyword>
<sequence length="635" mass="71804">MSEKQTLGFQAEVKQLLQLMIHSLYSNKEIFLRELISNASDASDKLRFEAINDASLFESDPELQIQVSFNKEARTITIADNGIGMSKADTIEHLGTIAKSGTKEFFGKLSGDQQKDAAMIGQFGVGFYSGFIVADRITVETRRAGLPADQAVRWESEGAGDFSVEDIVKESRGTSITLHLREGEDEFLSGWKLKSVIRTYSDHISLPIKMQKEEWDEEKKEQVLKDELETINQASALWARSKSEITPEQYDEFYKHVSHDYSAPLTHTHNRVEGRSEYTQLLYIPARAPFDMWDRNKRGGIKLYVKRVFIMDDAEQLMPVYLRFVKGVIDSNDLPLNVSREILQESRDIKAIREGSTKRVLGMLEDLANADGDDAKEKQDKYTTFWQEFGQVLKEGVGEDSANKERIAKLLRFASTHNDSDAQTVSLADYLSRAKEGQDKIYYVTAESYATAKNSPHLEIFRKKGVEVLLLTDRVDEWMLSFLNDFEGKELASVAKGGLDLGQLEDEAEKKQHEETQTEFKDLVEKMKTALADKAKDVRVTFRLTDSPACLVADEHDLSGNLARMLKAAGQSAPESKPILEVNPDHPLVQKLKYEVNKFDDWSHILFDQALLAEGGNLTDPSAFVKRLNEMLLSK</sequence>
<keyword evidence="4 5" id="KW-0143">Chaperone</keyword>
<dbReference type="EMBL" id="JACOFX010000002">
    <property type="protein sequence ID" value="MBC3907519.1"/>
    <property type="molecule type" value="Genomic_DNA"/>
</dbReference>
<comment type="function">
    <text evidence="5">Molecular chaperone. Has ATPase activity.</text>
</comment>
<evidence type="ECO:0000256" key="5">
    <source>
        <dbReference type="HAMAP-Rule" id="MF_00505"/>
    </source>
</evidence>
<dbReference type="PRINTS" id="PR00775">
    <property type="entry name" value="HEATSHOCK90"/>
</dbReference>
<keyword evidence="5" id="KW-0346">Stress response</keyword>
<evidence type="ECO:0000256" key="2">
    <source>
        <dbReference type="ARBA" id="ARBA00022741"/>
    </source>
</evidence>
<dbReference type="InterPro" id="IPR020575">
    <property type="entry name" value="Hsp90_N"/>
</dbReference>
<dbReference type="InterPro" id="IPR019805">
    <property type="entry name" value="Heat_shock_protein_90_CS"/>
</dbReference>
<keyword evidence="2 5" id="KW-0547">Nucleotide-binding</keyword>
<comment type="subunit">
    <text evidence="5">Homodimer.</text>
</comment>
<dbReference type="InterPro" id="IPR037196">
    <property type="entry name" value="HSP90_C"/>
</dbReference>
<comment type="caution">
    <text evidence="6">The sequence shown here is derived from an EMBL/GenBank/DDBJ whole genome shotgun (WGS) entry which is preliminary data.</text>
</comment>
<dbReference type="SUPFAM" id="SSF110942">
    <property type="entry name" value="HSP90 C-terminal domain"/>
    <property type="match status" value="1"/>
</dbReference>
<dbReference type="Proteomes" id="UP000646911">
    <property type="component" value="Unassembled WGS sequence"/>
</dbReference>
<dbReference type="InterPro" id="IPR001404">
    <property type="entry name" value="Hsp90_fam"/>
</dbReference>
<evidence type="ECO:0000256" key="3">
    <source>
        <dbReference type="ARBA" id="ARBA00022840"/>
    </source>
</evidence>
<dbReference type="HAMAP" id="MF_00505">
    <property type="entry name" value="HSP90"/>
    <property type="match status" value="1"/>
</dbReference>
<evidence type="ECO:0000313" key="6">
    <source>
        <dbReference type="EMBL" id="MBC3907519.1"/>
    </source>
</evidence>
<comment type="subcellular location">
    <subcellularLocation>
        <location evidence="5">Cytoplasm</location>
    </subcellularLocation>
</comment>
<dbReference type="SUPFAM" id="SSF55874">
    <property type="entry name" value="ATPase domain of HSP90 chaperone/DNA topoisomerase II/histidine kinase"/>
    <property type="match status" value="1"/>
</dbReference>
<dbReference type="InterPro" id="IPR036890">
    <property type="entry name" value="HATPase_C_sf"/>
</dbReference>
<dbReference type="CDD" id="cd16927">
    <property type="entry name" value="HATPase_Hsp90-like"/>
    <property type="match status" value="1"/>
</dbReference>
<dbReference type="SUPFAM" id="SSF54211">
    <property type="entry name" value="Ribosomal protein S5 domain 2-like"/>
    <property type="match status" value="1"/>
</dbReference>
<evidence type="ECO:0000256" key="1">
    <source>
        <dbReference type="ARBA" id="ARBA00008239"/>
    </source>
</evidence>
<gene>
    <name evidence="5 6" type="primary">htpG</name>
    <name evidence="6" type="ORF">H8L47_08075</name>
</gene>
<organism evidence="6 7">
    <name type="scientific">Undibacterium umbellatum</name>
    <dbReference type="NCBI Taxonomy" id="2762300"/>
    <lineage>
        <taxon>Bacteria</taxon>
        <taxon>Pseudomonadati</taxon>
        <taxon>Pseudomonadota</taxon>
        <taxon>Betaproteobacteria</taxon>
        <taxon>Burkholderiales</taxon>
        <taxon>Oxalobacteraceae</taxon>
        <taxon>Undibacterium</taxon>
    </lineage>
</organism>
<comment type="caution">
    <text evidence="5">Lacks conserved residue(s) required for the propagation of feature annotation.</text>
</comment>
<dbReference type="InterPro" id="IPR020568">
    <property type="entry name" value="Ribosomal_Su5_D2-typ_SF"/>
</dbReference>
<dbReference type="Gene3D" id="3.40.50.11260">
    <property type="match status" value="1"/>
</dbReference>
<dbReference type="Pfam" id="PF00183">
    <property type="entry name" value="HSP90"/>
    <property type="match status" value="1"/>
</dbReference>
<feature type="region of interest" description="A; substrate-binding" evidence="5">
    <location>
        <begin position="1"/>
        <end position="340"/>
    </location>
</feature>